<comment type="subcellular location">
    <subcellularLocation>
        <location evidence="1">Cytoplasm</location>
        <location evidence="1">Cytoskeleton</location>
    </subcellularLocation>
</comment>
<dbReference type="Pfam" id="PF06920">
    <property type="entry name" value="DHR-2_Lobe_A"/>
    <property type="match status" value="1"/>
</dbReference>
<dbReference type="PROSITE" id="PS51651">
    <property type="entry name" value="DOCKER"/>
    <property type="match status" value="1"/>
</dbReference>
<reference evidence="21" key="1">
    <citation type="submission" date="2023-01" db="EMBL/GenBank/DDBJ databases">
        <title>Key to firefly adult light organ development and bioluminescence: homeobox transcription factors regulate luciferase expression and transportation to peroxisome.</title>
        <authorList>
            <person name="Fu X."/>
        </authorList>
    </citation>
    <scope>NUCLEOTIDE SEQUENCE [LARGE SCALE GENOMIC DNA]</scope>
</reference>
<dbReference type="Pfam" id="PF20422">
    <property type="entry name" value="DHR-2_Lobe_B"/>
    <property type="match status" value="1"/>
</dbReference>
<dbReference type="InterPro" id="IPR027357">
    <property type="entry name" value="DOCKER_dom"/>
</dbReference>
<keyword evidence="21" id="KW-1185">Reference proteome</keyword>
<dbReference type="Pfam" id="PF23554">
    <property type="entry name" value="TPR_DOCK"/>
    <property type="match status" value="1"/>
</dbReference>
<evidence type="ECO:0000259" key="19">
    <source>
        <dbReference type="PROSITE" id="PS51651"/>
    </source>
</evidence>
<dbReference type="InterPro" id="IPR042455">
    <property type="entry name" value="DOCK_N_sub1"/>
</dbReference>
<name>A0AAN7S7P6_9COLE</name>
<dbReference type="Pfam" id="PF20421">
    <property type="entry name" value="DHR-2_Lobe_C"/>
    <property type="match status" value="1"/>
</dbReference>
<dbReference type="InterPro" id="IPR027007">
    <property type="entry name" value="C2_DOCK-type_domain"/>
</dbReference>
<feature type="compositionally biased region" description="Polar residues" evidence="15">
    <location>
        <begin position="1750"/>
        <end position="1777"/>
    </location>
</feature>
<feature type="region of interest" description="Disordered" evidence="15">
    <location>
        <begin position="1886"/>
        <end position="1913"/>
    </location>
</feature>
<keyword evidence="7" id="KW-0344">Guanine-nucleotide releasing factor</keyword>
<keyword evidence="4 12" id="KW-0728">SH3 domain</keyword>
<evidence type="ECO:0000256" key="12">
    <source>
        <dbReference type="PROSITE-ProRule" id="PRU00192"/>
    </source>
</evidence>
<dbReference type="GO" id="GO:0016477">
    <property type="term" value="P:cell migration"/>
    <property type="evidence" value="ECO:0007669"/>
    <property type="project" value="TreeGrafter"/>
</dbReference>
<dbReference type="GO" id="GO:0005886">
    <property type="term" value="C:plasma membrane"/>
    <property type="evidence" value="ECO:0007669"/>
    <property type="project" value="TreeGrafter"/>
</dbReference>
<dbReference type="Pfam" id="PF01302">
    <property type="entry name" value="CAP_GLY"/>
    <property type="match status" value="1"/>
</dbReference>
<feature type="compositionally biased region" description="Basic and acidic residues" evidence="15">
    <location>
        <begin position="1783"/>
        <end position="1803"/>
    </location>
</feature>
<evidence type="ECO:0000313" key="20">
    <source>
        <dbReference type="EMBL" id="KAK4875836.1"/>
    </source>
</evidence>
<dbReference type="PROSITE" id="PS50245">
    <property type="entry name" value="CAP_GLY_2"/>
    <property type="match status" value="1"/>
</dbReference>
<dbReference type="GO" id="GO:0005085">
    <property type="term" value="F:guanyl-nucleotide exchange factor activity"/>
    <property type="evidence" value="ECO:0007669"/>
    <property type="project" value="UniProtKB-KW"/>
</dbReference>
<keyword evidence="6" id="KW-0597">Phosphoprotein</keyword>
<evidence type="ECO:0000256" key="3">
    <source>
        <dbReference type="ARBA" id="ARBA00016574"/>
    </source>
</evidence>
<dbReference type="InterPro" id="IPR036859">
    <property type="entry name" value="CAP-Gly_dom_sf"/>
</dbReference>
<dbReference type="InterPro" id="IPR022157">
    <property type="entry name" value="Dynactin"/>
</dbReference>
<evidence type="ECO:0000256" key="11">
    <source>
        <dbReference type="ARBA" id="ARBA00023212"/>
    </source>
</evidence>
<dbReference type="Pfam" id="PF00018">
    <property type="entry name" value="SH3_1"/>
    <property type="match status" value="1"/>
</dbReference>
<evidence type="ECO:0000256" key="10">
    <source>
        <dbReference type="ARBA" id="ARBA00023054"/>
    </source>
</evidence>
<dbReference type="InterPro" id="IPR032376">
    <property type="entry name" value="DOCK_N"/>
</dbReference>
<dbReference type="InterPro" id="IPR043162">
    <property type="entry name" value="DOCK_C_lobe_C"/>
</dbReference>
<evidence type="ECO:0000256" key="5">
    <source>
        <dbReference type="ARBA" id="ARBA00022490"/>
    </source>
</evidence>
<gene>
    <name evidence="20" type="ORF">RN001_012258</name>
</gene>
<evidence type="ECO:0000259" key="17">
    <source>
        <dbReference type="PROSITE" id="PS50245"/>
    </source>
</evidence>
<evidence type="ECO:0000256" key="13">
    <source>
        <dbReference type="PROSITE-ProRule" id="PRU00983"/>
    </source>
</evidence>
<dbReference type="InterPro" id="IPR046773">
    <property type="entry name" value="DOCKER_Lobe_C"/>
</dbReference>
<evidence type="ECO:0000256" key="1">
    <source>
        <dbReference type="ARBA" id="ARBA00004245"/>
    </source>
</evidence>
<feature type="compositionally biased region" description="Polar residues" evidence="15">
    <location>
        <begin position="1726"/>
        <end position="1735"/>
    </location>
</feature>
<dbReference type="Gene3D" id="1.20.1270.350">
    <property type="entry name" value="Dedicator of cytokinesis N-terminal subdomain"/>
    <property type="match status" value="1"/>
</dbReference>
<dbReference type="PROSITE" id="PS51650">
    <property type="entry name" value="C2_DOCK"/>
    <property type="match status" value="1"/>
</dbReference>
<dbReference type="GO" id="GO:0007264">
    <property type="term" value="P:small GTPase-mediated signal transduction"/>
    <property type="evidence" value="ECO:0007669"/>
    <property type="project" value="InterPro"/>
</dbReference>
<comment type="similarity">
    <text evidence="13">Belongs to the DOCK family.</text>
</comment>
<dbReference type="Gene3D" id="2.60.40.150">
    <property type="entry name" value="C2 domain"/>
    <property type="match status" value="1"/>
</dbReference>
<dbReference type="GO" id="GO:0030286">
    <property type="term" value="C:dynein complex"/>
    <property type="evidence" value="ECO:0007669"/>
    <property type="project" value="UniProtKB-KW"/>
</dbReference>
<evidence type="ECO:0000259" key="18">
    <source>
        <dbReference type="PROSITE" id="PS51650"/>
    </source>
</evidence>
<dbReference type="SUPFAM" id="SSF74924">
    <property type="entry name" value="Cap-Gly domain"/>
    <property type="match status" value="1"/>
</dbReference>
<dbReference type="SMART" id="SM00326">
    <property type="entry name" value="SH3"/>
    <property type="match status" value="1"/>
</dbReference>
<dbReference type="CDD" id="cd11872">
    <property type="entry name" value="SH3_DOCK_AB"/>
    <property type="match status" value="1"/>
</dbReference>
<feature type="region of interest" description="Disordered" evidence="15">
    <location>
        <begin position="1726"/>
        <end position="1853"/>
    </location>
</feature>
<comment type="caution">
    <text evidence="20">The sequence shown here is derived from an EMBL/GenBank/DDBJ whole genome shotgun (WGS) entry which is preliminary data.</text>
</comment>
<dbReference type="InterPro" id="IPR000938">
    <property type="entry name" value="CAP-Gly_domain"/>
</dbReference>
<dbReference type="PANTHER" id="PTHR45653:SF10">
    <property type="entry name" value="MYOBLAST CITY, ISOFORM B"/>
    <property type="match status" value="1"/>
</dbReference>
<dbReference type="FunFam" id="1.20.58.740:FF:000004">
    <property type="entry name" value="Dedicator of cytokinesis protein 1"/>
    <property type="match status" value="1"/>
</dbReference>
<dbReference type="PANTHER" id="PTHR45653">
    <property type="entry name" value="DEDICATOR OF CYTOKINESIS"/>
    <property type="match status" value="1"/>
</dbReference>
<evidence type="ECO:0000256" key="4">
    <source>
        <dbReference type="ARBA" id="ARBA00022443"/>
    </source>
</evidence>
<keyword evidence="11" id="KW-0206">Cytoskeleton</keyword>
<evidence type="ECO:0000256" key="14">
    <source>
        <dbReference type="SAM" id="Coils"/>
    </source>
</evidence>
<feature type="coiled-coil region" evidence="14">
    <location>
        <begin position="2982"/>
        <end position="3038"/>
    </location>
</feature>
<dbReference type="PROSITE" id="PS00845">
    <property type="entry name" value="CAP_GLY_1"/>
    <property type="match status" value="1"/>
</dbReference>
<keyword evidence="5" id="KW-0963">Cytoplasm</keyword>
<feature type="domain" description="SH3" evidence="16">
    <location>
        <begin position="9"/>
        <end position="70"/>
    </location>
</feature>
<evidence type="ECO:0000256" key="2">
    <source>
        <dbReference type="ARBA" id="ARBA00011010"/>
    </source>
</evidence>
<dbReference type="SUPFAM" id="SSF50044">
    <property type="entry name" value="SH3-domain"/>
    <property type="match status" value="1"/>
</dbReference>
<comment type="similarity">
    <text evidence="2">Belongs to the dynactin 150 kDa subunit family.</text>
</comment>
<dbReference type="InterPro" id="IPR043161">
    <property type="entry name" value="DOCK_C_lobe_A"/>
</dbReference>
<keyword evidence="10 14" id="KW-0175">Coiled coil</keyword>
<feature type="domain" description="DOCKER" evidence="19">
    <location>
        <begin position="1228"/>
        <end position="1642"/>
    </location>
</feature>
<feature type="region of interest" description="Disordered" evidence="15">
    <location>
        <begin position="1999"/>
        <end position="2019"/>
    </location>
</feature>
<evidence type="ECO:0000256" key="7">
    <source>
        <dbReference type="ARBA" id="ARBA00022658"/>
    </source>
</evidence>
<evidence type="ECO:0000256" key="8">
    <source>
        <dbReference type="ARBA" id="ARBA00022701"/>
    </source>
</evidence>
<feature type="domain" description="CAP-Gly" evidence="17">
    <location>
        <begin position="1938"/>
        <end position="1980"/>
    </location>
</feature>
<dbReference type="EMBL" id="JARPUR010000005">
    <property type="protein sequence ID" value="KAK4875836.1"/>
    <property type="molecule type" value="Genomic_DNA"/>
</dbReference>
<dbReference type="Gene3D" id="2.30.30.40">
    <property type="entry name" value="SH3 Domains"/>
    <property type="match status" value="1"/>
</dbReference>
<feature type="coiled-coil region" evidence="14">
    <location>
        <begin position="2165"/>
        <end position="2445"/>
    </location>
</feature>
<dbReference type="InterPro" id="IPR001452">
    <property type="entry name" value="SH3_domain"/>
</dbReference>
<dbReference type="InterPro" id="IPR046770">
    <property type="entry name" value="DOCKER_Lobe_B"/>
</dbReference>
<organism evidence="20 21">
    <name type="scientific">Aquatica leii</name>
    <dbReference type="NCBI Taxonomy" id="1421715"/>
    <lineage>
        <taxon>Eukaryota</taxon>
        <taxon>Metazoa</taxon>
        <taxon>Ecdysozoa</taxon>
        <taxon>Arthropoda</taxon>
        <taxon>Hexapoda</taxon>
        <taxon>Insecta</taxon>
        <taxon>Pterygota</taxon>
        <taxon>Neoptera</taxon>
        <taxon>Endopterygota</taxon>
        <taxon>Coleoptera</taxon>
        <taxon>Polyphaga</taxon>
        <taxon>Elateriformia</taxon>
        <taxon>Elateroidea</taxon>
        <taxon>Lampyridae</taxon>
        <taxon>Luciolinae</taxon>
        <taxon>Aquatica</taxon>
    </lineage>
</organism>
<evidence type="ECO:0000256" key="9">
    <source>
        <dbReference type="ARBA" id="ARBA00023017"/>
    </source>
</evidence>
<protein>
    <recommendedName>
        <fullName evidence="3">Dynactin subunit 1</fullName>
    </recommendedName>
</protein>
<dbReference type="Gene3D" id="2.30.30.190">
    <property type="entry name" value="CAP Gly-rich-like domain"/>
    <property type="match status" value="1"/>
</dbReference>
<dbReference type="Proteomes" id="UP001353858">
    <property type="component" value="Unassembled WGS sequence"/>
</dbReference>
<evidence type="ECO:0000256" key="6">
    <source>
        <dbReference type="ARBA" id="ARBA00022553"/>
    </source>
</evidence>
<evidence type="ECO:0000259" key="16">
    <source>
        <dbReference type="PROSITE" id="PS50002"/>
    </source>
</evidence>
<dbReference type="InterPro" id="IPR056372">
    <property type="entry name" value="TPR_DOCK"/>
</dbReference>
<dbReference type="InterPro" id="IPR046769">
    <property type="entry name" value="DOCKER_Lobe_A"/>
</dbReference>
<dbReference type="Pfam" id="PF14429">
    <property type="entry name" value="DOCK-C2"/>
    <property type="match status" value="1"/>
</dbReference>
<dbReference type="Pfam" id="PF16172">
    <property type="entry name" value="DOCK_N"/>
    <property type="match status" value="1"/>
</dbReference>
<feature type="domain" description="C2 DOCK-type" evidence="18">
    <location>
        <begin position="432"/>
        <end position="611"/>
    </location>
</feature>
<dbReference type="PROSITE" id="PS50002">
    <property type="entry name" value="SH3"/>
    <property type="match status" value="1"/>
</dbReference>
<feature type="compositionally biased region" description="Basic residues" evidence="15">
    <location>
        <begin position="1736"/>
        <end position="1747"/>
    </location>
</feature>
<dbReference type="SUPFAM" id="SSF48371">
    <property type="entry name" value="ARM repeat"/>
    <property type="match status" value="1"/>
</dbReference>
<dbReference type="InterPro" id="IPR036028">
    <property type="entry name" value="SH3-like_dom_sf"/>
</dbReference>
<dbReference type="GO" id="GO:0005737">
    <property type="term" value="C:cytoplasm"/>
    <property type="evidence" value="ECO:0007669"/>
    <property type="project" value="TreeGrafter"/>
</dbReference>
<dbReference type="InterPro" id="IPR035892">
    <property type="entry name" value="C2_domain_sf"/>
</dbReference>
<dbReference type="GO" id="GO:0007520">
    <property type="term" value="P:myoblast fusion"/>
    <property type="evidence" value="ECO:0007669"/>
    <property type="project" value="TreeGrafter"/>
</dbReference>
<feature type="coiled-coil region" evidence="14">
    <location>
        <begin position="2828"/>
        <end position="2943"/>
    </location>
</feature>
<proteinExistence type="inferred from homology"/>
<dbReference type="GO" id="GO:0031267">
    <property type="term" value="F:small GTPase binding"/>
    <property type="evidence" value="ECO:0007669"/>
    <property type="project" value="TreeGrafter"/>
</dbReference>
<dbReference type="Gene3D" id="1.25.40.410">
    <property type="match status" value="1"/>
</dbReference>
<dbReference type="Pfam" id="PF12455">
    <property type="entry name" value="Dynactin"/>
    <property type="match status" value="1"/>
</dbReference>
<feature type="compositionally biased region" description="Polar residues" evidence="15">
    <location>
        <begin position="1833"/>
        <end position="1842"/>
    </location>
</feature>
<feature type="coiled-coil region" evidence="14">
    <location>
        <begin position="2106"/>
        <end position="2140"/>
    </location>
</feature>
<keyword evidence="8" id="KW-0493">Microtubule</keyword>
<dbReference type="InterPro" id="IPR016024">
    <property type="entry name" value="ARM-type_fold"/>
</dbReference>
<evidence type="ECO:0000256" key="15">
    <source>
        <dbReference type="SAM" id="MobiDB-lite"/>
    </source>
</evidence>
<evidence type="ECO:0000313" key="21">
    <source>
        <dbReference type="Proteomes" id="UP001353858"/>
    </source>
</evidence>
<dbReference type="InterPro" id="IPR026791">
    <property type="entry name" value="DOCK"/>
</dbReference>
<sequence length="3162" mass="364136">MSEWQVVSDDRCYGIAIYNFTSNEDCKLNLNVGEAVHILEEEENWYFGYAVSDRRIQGIFPKNHIHIAECTIDRSGPNPIFIPKQPLIVHEITTILREWGTHWKLLYVTHNKEFEQIKNQIYDLIKHRSKVISGTLPVDELKRMTKQITSEIDMGNKLLGLDMIVRDKYGNLIDPDKTSTIQLYYHHKNAAERIKDKRNRINEHRDAAIRTAIQQYSHIFVVDVKNFTCKMTEDAELLMTLYDAKENKAITENYVVRWSKDGLMSDLDQMYTLRVMFTDLGKRDLEREKIYLVCYVIKVGAIDNKEVDHRRSSMTVGMNKKHCKVEVRKPFGVAAKDVTPIMCGKLETDLEHESAVPFYSCDKDNLEQTLRKFTNKDTTKYESKNQALFVSLQLLHGDLKQVREENPHLILGNISIARKMGFPEVILPGDVRNDLYLTLMSGEFNKGNKTSEKNVEVVVKVCNEKGVAIPGVISLGGGVPPLNEYRSVVYYHEYKPHWYETFKIAVPIEEFRGSHLKFTFKHRSSNEAKDKSEKPFAMAYVKLMQENGTTLKDAKHNLIVYKIDHKKFDESGVDYFKLPSTVDEIRDNQKPHTTGLSFSTKDSFAISTNICSTKLTQNIDLLGLLNWASHKDTMRESLTTLMKVDGEEVVKFLQDILDALFNILMDNPESDIFDELVFDCLLHIISLVSNDWKYQHFEPVLDMYIKESFSATLAYSKLIVVIKNLVDNAISIVSSAKDNILFKAMKALQYIMRFVSRSRLLFCELYPQMNDDNFEESLRGLLQSIVTMMCQTSDTLLREQGACLKYLPSTIPDILKVFNAKQLSIILCDLLKNIPPNRLTKQKMMTINEIVHSQLFLYSESRQVLLPVFTKQIKVLFETSEEVELCIKILSDILDLLFRNDIGSTIHDITEIMLVDLRTVIQSHINMDKENPYSGNLVAIMIDIFRQMSDYHYEKYINQFATRTDILDFLMEILLVFKELVNQSVFPPDWCDMIMLQNSVILKSLRFFSHTIRDHFFEKFDNQAWSNFFHCAIAFMTQPSLQLETFSHNKRMRIIKRYKDMRRETGFEIRSMWFNLGQYKVQFVPSLVGSILEMTLIPETELRKATIPIFFDMMQCEFYSSRYEIESYGDTKRDSTHIKQNFFDFENEMIAKLDILVEGGRGDEQFKDLFHDIMIDLCSHHTTMNEHGIKFVKMVTRLMERLLEYRCIITDENKENRMSCTVNLLDFYSEINRKEMYIRYVNKLCDLHLECDNYTEAAYTLQLHSNLLNWSDEMLPPLLKSNRYSDSHTHRQLKEALYYNIIDYFDKGKMWECALKKCEELAQQYKEETFDYEQLSELHKRMALFYEDIMKKVRAESEYFKVAYYGRGFPTFLQNKTFIYRGKEYERLADFCTRILNEYPNAELLSKLTLPGEEVLESMGQYIQINSVNPIMDEKSQRFSGKPVAEQIVKYYKVNDVQKFRYSRPFTRKDPAVETDNEFASLWLERTILVTTYPLPGILRWFPVSSTNTIQISPICYAIETMEEKNKELRDLIMVYNQDKTMPINPLSLKLNGIVDPAVMGGITNYEEAFFTVEYIANYPDNHVLIQRLKDLIADQIPLLELGVQLHKERAPPPLLPLQKRLEDCFAKMQGNVVEKYGKRKCDLKLDQVTIRRQFSIPHNTRYAESAHVSDAGVRSRIPSLTRGQVTSLKHFTSTFNFTASTPTSNSKSTSSYINKNILISPTKSLSSAPTLNYKNKTKTPKEKRRGSKVETNSTISPNSGTQWYTTPDTTEPTPNGTPVFELRQELTPKRPLRSEVEKEKRLSRPPSGQFSRPPSLTVILRTTNSSGNSSNRDSVGTTDSSVSEEDVLPPPLPVKLREADYCNLPNSTCENTSFLYTYRNSLRSSSVHPKLPPPEPIDKDDPPPLPPPKPPKNKCDLFHTQTCKVNKQWQSVIAFYGTTEFASGKWIGLVLDEPKGKNNGSVKGVAYFKCEEQYGLFVRPPQILFLDENGQPIPVEIGSPEDASAIGKPRSHKNTSRISLASSRQSLAGSRQSLAGSRQSLVDNRSYLASPVIEKSTDTETPTQIPKRASFIETGFVETLKPQFTPGQAMSTSTPPIAIEEKLSHLQLQQELDNRSQQIKDLEEKLETLRIKRQDDKERLKDYDKHKIQLEHLLEFKSKIMESQAMLQRELQKAKLEAREAIEAREMHAEEMADLADTVEMATLDKEMAEEKAETLQLELDACKEKLEEATIDLEILKNEMQERSGGGPDKEGSVSAYEVKQLTLQNARLRETLVRMRDLSAHEKHGYQKLLKDIDQKNSEIAELGRTKEKLSSRVEQMEQQISDLQEQVDAALGAEEMVVLLGEQKLTLEEKVEKLEEEVAELEALHEMNNEIVENNAELEADLREELDLAHAATREALRDRDAAVETIADRETTIGKFRELVQKLQEQSQDLQSRLEKESSKPVSTLPEIMDFKKMFTETKAHTKAIDLELRRIDVQQLQQHIKYLSSFMPDTFMNRGGDYDAVLMLLLMPRLIYKSEILVSQISSKFPMVDKIDRAAIIKGHAVEQFAFRCRFSHYIYTLQTILHQYQHALNTCKPEVLLKVGASYPEMAAQEKVIDGFVELIKRDQLDENIHSEAIEKCVNYFNTLYPILLGPDNQQNHTVLLNDNIRALISACDGINTDSVVIRNLVETGNVGDIVLLVQHIITIVEQIQQQLKQVKRRLPPDPNVTNLGLNKEIAENLYHCNLHSRKIMKTLHDIVKKSVLIIAGDADKNIPHDQMKDFAINASDAVYEQDDLGPVQSIKNSLSFIVTQITQLSQFLQDNEYNVTSNKNEETVIPPIRVRAETVKKELEETKTLSSKLENKESDIKELRKALKDKQEQLSEMTIRKELAEKKLGNVNKDYELTIEKLQRKLEETHNNFKKKEKEFEETLDHLQSDIDSLESEKGEMKERLKVFSKKSILEGMGKSTSGSQLSSLQSLGPNLPAVVRDSPLLIHEIDNLRKLFNSERDKRMQLQNEKLLEILNSLTPLPTFKEKLDDALEKLFKEGSALKQEILMALATPKFPSVVKVKPGNGSAFWKKHFAEENDRMRDLNKRAADFRAKVAFEIVKRKFGGQVETDFVVFPTVEMTKAINESRAVKIGSVRIPKIYVPEYEKPKIVNLEVDFMNLQKLIGTLTC</sequence>
<dbReference type="SMART" id="SM01052">
    <property type="entry name" value="CAP_GLY"/>
    <property type="match status" value="1"/>
</dbReference>
<dbReference type="GO" id="GO:0005874">
    <property type="term" value="C:microtubule"/>
    <property type="evidence" value="ECO:0007669"/>
    <property type="project" value="UniProtKB-KW"/>
</dbReference>
<accession>A0AAN7S7P6</accession>
<keyword evidence="9" id="KW-0243">Dynein</keyword>
<dbReference type="CDD" id="cd11697">
    <property type="entry name" value="DHR2_DOCK_A"/>
    <property type="match status" value="1"/>
</dbReference>
<dbReference type="Gene3D" id="1.20.58.740">
    <property type="match status" value="1"/>
</dbReference>